<dbReference type="Pfam" id="PF00412">
    <property type="entry name" value="LIM"/>
    <property type="match status" value="3"/>
</dbReference>
<dbReference type="SUPFAM" id="SSF57716">
    <property type="entry name" value="Glucocorticoid receptor-like (DNA-binding domain)"/>
    <property type="match status" value="3"/>
</dbReference>
<protein>
    <submittedName>
        <fullName evidence="5">Four and a half LIM domains 5</fullName>
    </submittedName>
</protein>
<dbReference type="EMBL" id="CACRXK020001609">
    <property type="protein sequence ID" value="CAB3990143.1"/>
    <property type="molecule type" value="Genomic_DNA"/>
</dbReference>
<keyword evidence="1" id="KW-0479">Metal-binding</keyword>
<dbReference type="GO" id="GO:0003712">
    <property type="term" value="F:transcription coregulator activity"/>
    <property type="evidence" value="ECO:0007669"/>
    <property type="project" value="TreeGrafter"/>
</dbReference>
<evidence type="ECO:0000256" key="1">
    <source>
        <dbReference type="ARBA" id="ARBA00022723"/>
    </source>
</evidence>
<dbReference type="GO" id="GO:0005634">
    <property type="term" value="C:nucleus"/>
    <property type="evidence" value="ECO:0007669"/>
    <property type="project" value="TreeGrafter"/>
</dbReference>
<reference evidence="5" key="1">
    <citation type="submission" date="2020-04" db="EMBL/GenBank/DDBJ databases">
        <authorList>
            <person name="Alioto T."/>
            <person name="Alioto T."/>
            <person name="Gomez Garrido J."/>
        </authorList>
    </citation>
    <scope>NUCLEOTIDE SEQUENCE</scope>
    <source>
        <strain evidence="5">A484AB</strain>
    </source>
</reference>
<evidence type="ECO:0000256" key="3">
    <source>
        <dbReference type="ARBA" id="ARBA00022833"/>
    </source>
</evidence>
<dbReference type="Proteomes" id="UP001152795">
    <property type="component" value="Unassembled WGS sequence"/>
</dbReference>
<dbReference type="GO" id="GO:0046872">
    <property type="term" value="F:metal ion binding"/>
    <property type="evidence" value="ECO:0007669"/>
    <property type="project" value="UniProtKB-KW"/>
</dbReference>
<dbReference type="PANTHER" id="PTHR24205">
    <property type="entry name" value="FOUR AND A HALF LIM DOMAINS PROTEIN"/>
    <property type="match status" value="1"/>
</dbReference>
<dbReference type="InterPro" id="IPR001781">
    <property type="entry name" value="Znf_LIM"/>
</dbReference>
<keyword evidence="6" id="KW-1185">Reference proteome</keyword>
<dbReference type="SMART" id="SM00132">
    <property type="entry name" value="LIM"/>
    <property type="match status" value="3"/>
</dbReference>
<dbReference type="Gene3D" id="2.10.110.10">
    <property type="entry name" value="Cysteine Rich Protein"/>
    <property type="match status" value="3"/>
</dbReference>
<name>A0A7D9HTK5_PARCT</name>
<dbReference type="PROSITE" id="PS00478">
    <property type="entry name" value="LIM_DOMAIN_1"/>
    <property type="match status" value="3"/>
</dbReference>
<evidence type="ECO:0000256" key="4">
    <source>
        <dbReference type="ARBA" id="ARBA00023038"/>
    </source>
</evidence>
<evidence type="ECO:0000313" key="5">
    <source>
        <dbReference type="EMBL" id="CAB3990143.1"/>
    </source>
</evidence>
<accession>A0A7D9HTK5</accession>
<keyword evidence="2" id="KW-0677">Repeat</keyword>
<comment type="caution">
    <text evidence="5">The sequence shown here is derived from an EMBL/GenBank/DDBJ whole genome shotgun (WGS) entry which is preliminary data.</text>
</comment>
<proteinExistence type="predicted"/>
<evidence type="ECO:0000313" key="6">
    <source>
        <dbReference type="Proteomes" id="UP001152795"/>
    </source>
</evidence>
<keyword evidence="3" id="KW-0862">Zinc</keyword>
<evidence type="ECO:0000256" key="2">
    <source>
        <dbReference type="ARBA" id="ARBA00022737"/>
    </source>
</evidence>
<organism evidence="5 6">
    <name type="scientific">Paramuricea clavata</name>
    <name type="common">Red gorgonian</name>
    <name type="synonym">Violescent sea-whip</name>
    <dbReference type="NCBI Taxonomy" id="317549"/>
    <lineage>
        <taxon>Eukaryota</taxon>
        <taxon>Metazoa</taxon>
        <taxon>Cnidaria</taxon>
        <taxon>Anthozoa</taxon>
        <taxon>Octocorallia</taxon>
        <taxon>Malacalcyonacea</taxon>
        <taxon>Plexauridae</taxon>
        <taxon>Paramuricea</taxon>
    </lineage>
</organism>
<gene>
    <name evidence="5" type="ORF">PACLA_8A069160</name>
</gene>
<dbReference type="PROSITE" id="PS50023">
    <property type="entry name" value="LIM_DOMAIN_2"/>
    <property type="match status" value="2"/>
</dbReference>
<keyword evidence="4" id="KW-0440">LIM domain</keyword>
<dbReference type="AlphaFoldDB" id="A0A7D9HTK5"/>
<dbReference type="OrthoDB" id="274660at2759"/>
<dbReference type="GO" id="GO:0030018">
    <property type="term" value="C:Z disc"/>
    <property type="evidence" value="ECO:0007669"/>
    <property type="project" value="TreeGrafter"/>
</dbReference>
<dbReference type="PANTHER" id="PTHR24205:SF4">
    <property type="entry name" value="PROTEIN ESPINAS"/>
    <property type="match status" value="1"/>
</dbReference>
<sequence>MKSDADCDPPGKSGAGSTSRCTHCRRQIQPEEKKLNYQDQPYHADCFICEHCRNPLGTDSFVKRDDKRYCQKCFERLFAKTCNACGDTIKTASVDYEGNSYHSDCFVCSECRSPLAGKKFHKMGRKLVCKACYRDKYAKICDYCKQVIEANIKFVVDDEKTYHRECFTCSKCGRPIDGEKFNMKGNNRICLKCPN</sequence>